<dbReference type="EMBL" id="PGTO01000003">
    <property type="protein sequence ID" value="RAU22811.1"/>
    <property type="molecule type" value="Genomic_DNA"/>
</dbReference>
<organism evidence="9 10">
    <name type="scientific">Paramagnetospirillum kuznetsovii</name>
    <dbReference type="NCBI Taxonomy" id="2053833"/>
    <lineage>
        <taxon>Bacteria</taxon>
        <taxon>Pseudomonadati</taxon>
        <taxon>Pseudomonadota</taxon>
        <taxon>Alphaproteobacteria</taxon>
        <taxon>Rhodospirillales</taxon>
        <taxon>Magnetospirillaceae</taxon>
        <taxon>Paramagnetospirillum</taxon>
    </lineage>
</organism>
<protein>
    <recommendedName>
        <fullName evidence="11">Lipoprotein</fullName>
    </recommendedName>
</protein>
<keyword evidence="6" id="KW-0449">Lipoprotein</keyword>
<comment type="caution">
    <text evidence="9">The sequence shown here is derived from an EMBL/GenBank/DDBJ whole genome shotgun (WGS) entry which is preliminary data.</text>
</comment>
<evidence type="ECO:0000256" key="4">
    <source>
        <dbReference type="ARBA" id="ARBA00023139"/>
    </source>
</evidence>
<dbReference type="RefSeq" id="WP_112142794.1">
    <property type="nucleotide sequence ID" value="NZ_PGTO01000003.1"/>
</dbReference>
<sequence>MRRLLILGLVVLTAVPLAGCGRKGNPEEPEDAVYPRTYPYIPQPEGAKKKSSPPASGSSDYQPPQPRMTTPPTNVTPPDAESR</sequence>
<dbReference type="AlphaFoldDB" id="A0A364P0E7"/>
<keyword evidence="5" id="KW-0998">Cell outer membrane</keyword>
<proteinExistence type="predicted"/>
<reference evidence="9 10" key="1">
    <citation type="submission" date="2017-11" db="EMBL/GenBank/DDBJ databases">
        <title>Draft genome sequence of magnetotactic bacterium Magnetospirillum kuznetsovii LBB-42.</title>
        <authorList>
            <person name="Grouzdev D.S."/>
            <person name="Rysina M.S."/>
            <person name="Baslerov R.V."/>
            <person name="Koziaeva V."/>
        </authorList>
    </citation>
    <scope>NUCLEOTIDE SEQUENCE [LARGE SCALE GENOMIC DNA]</scope>
    <source>
        <strain evidence="9 10">LBB-42</strain>
    </source>
</reference>
<evidence type="ECO:0000256" key="5">
    <source>
        <dbReference type="ARBA" id="ARBA00023237"/>
    </source>
</evidence>
<accession>A0A364P0E7</accession>
<evidence type="ECO:0000256" key="8">
    <source>
        <dbReference type="SAM" id="SignalP"/>
    </source>
</evidence>
<gene>
    <name evidence="9" type="ORF">CU669_05330</name>
</gene>
<keyword evidence="10" id="KW-1185">Reference proteome</keyword>
<evidence type="ECO:0000256" key="3">
    <source>
        <dbReference type="ARBA" id="ARBA00023136"/>
    </source>
</evidence>
<evidence type="ECO:0000313" key="9">
    <source>
        <dbReference type="EMBL" id="RAU22811.1"/>
    </source>
</evidence>
<dbReference type="Proteomes" id="UP000251075">
    <property type="component" value="Unassembled WGS sequence"/>
</dbReference>
<name>A0A364P0E7_9PROT</name>
<dbReference type="OrthoDB" id="7366245at2"/>
<evidence type="ECO:0000256" key="7">
    <source>
        <dbReference type="SAM" id="MobiDB-lite"/>
    </source>
</evidence>
<keyword evidence="2 8" id="KW-0732">Signal</keyword>
<evidence type="ECO:0008006" key="11">
    <source>
        <dbReference type="Google" id="ProtNLM"/>
    </source>
</evidence>
<feature type="chain" id="PRO_5017041807" description="Lipoprotein" evidence="8">
    <location>
        <begin position="19"/>
        <end position="83"/>
    </location>
</feature>
<evidence type="ECO:0000313" key="10">
    <source>
        <dbReference type="Proteomes" id="UP000251075"/>
    </source>
</evidence>
<comment type="subcellular location">
    <subcellularLocation>
        <location evidence="1">Cell outer membrane</location>
        <topology evidence="1">Lipid-anchor</topology>
    </subcellularLocation>
</comment>
<dbReference type="InterPro" id="IPR032831">
    <property type="entry name" value="LptM_cons"/>
</dbReference>
<evidence type="ECO:0000256" key="1">
    <source>
        <dbReference type="ARBA" id="ARBA00004459"/>
    </source>
</evidence>
<evidence type="ECO:0000256" key="2">
    <source>
        <dbReference type="ARBA" id="ARBA00022729"/>
    </source>
</evidence>
<feature type="region of interest" description="Disordered" evidence="7">
    <location>
        <begin position="19"/>
        <end position="83"/>
    </location>
</feature>
<keyword evidence="3" id="KW-0472">Membrane</keyword>
<keyword evidence="4" id="KW-0564">Palmitate</keyword>
<dbReference type="NCBIfam" id="NF047847">
    <property type="entry name" value="SS_mature_LptM"/>
    <property type="match status" value="1"/>
</dbReference>
<evidence type="ECO:0000256" key="6">
    <source>
        <dbReference type="ARBA" id="ARBA00023288"/>
    </source>
</evidence>
<feature type="signal peptide" evidence="8">
    <location>
        <begin position="1"/>
        <end position="18"/>
    </location>
</feature>